<keyword evidence="7 10" id="KW-1133">Transmembrane helix</keyword>
<feature type="transmembrane region" description="Helical" evidence="10">
    <location>
        <begin position="215"/>
        <end position="236"/>
    </location>
</feature>
<name>A0AAN7R938_TRANT</name>
<feature type="transmembrane region" description="Helical" evidence="10">
    <location>
        <begin position="124"/>
        <end position="144"/>
    </location>
</feature>
<keyword evidence="12" id="KW-1185">Reference proteome</keyword>
<feature type="transmembrane region" description="Helical" evidence="10">
    <location>
        <begin position="686"/>
        <end position="704"/>
    </location>
</feature>
<keyword evidence="3" id="KW-0813">Transport</keyword>
<evidence type="ECO:0000256" key="3">
    <source>
        <dbReference type="ARBA" id="ARBA00022448"/>
    </source>
</evidence>
<comment type="similarity">
    <text evidence="2">Belongs to the oligopeptide OPT transporter (TC 2.A.67.1) family.</text>
</comment>
<feature type="transmembrane region" description="Helical" evidence="10">
    <location>
        <begin position="455"/>
        <end position="476"/>
    </location>
</feature>
<feature type="transmembrane region" description="Helical" evidence="10">
    <location>
        <begin position="361"/>
        <end position="387"/>
    </location>
</feature>
<feature type="transmembrane region" description="Helical" evidence="10">
    <location>
        <begin position="75"/>
        <end position="94"/>
    </location>
</feature>
<dbReference type="Pfam" id="PF03169">
    <property type="entry name" value="OPT"/>
    <property type="match status" value="1"/>
</dbReference>
<sequence>MAHEITDTQCQPPQSAIKVDEEENDSPIEQVRLTVPPTDDTSQVALTFRTWVLGVSFCIILSFANQFFSYRSNQLYLGSVAAQIILLPIGRLMAATLPRRVIKIPFTGFSFSLNPGPFSMKEHVLITIMAGSGAGGVYAVHIITSVKAFYRKEMHIIAAFLLSHTTQLLGYGWAGLFRKYLVDSPYMWWPSTLVQVSLFRALHEEERRPKGGTTRLQFFLLVLICSFVYAIFPMYFIQAISYLSLACLVWKRSVTAQQIGSGFSGMGLGAITLDWNTVVSFLGSPLATPAFAIFNTFAGFVLIVYIILPFLYWGNIYEAKRFPIMSSSTFDYTGQHYNITRILNSETFDINLDEYNSYSKLYLSVLFAIAYGLSFASLTATLAHVALFHGKTIWENMVKATEGVQSKFTDVHTRLMKKNYREVPQYWFHIILAVTLALSIYTCEGFGKQLQLPWWGVLFACLIAFSFTLPVGIIQATTNNQVGLNVITELIIGYMYPGKPLANVAFKTYGYISMSSALSFVNDFKLGHYLKIPPRSMFTAQVCNKICPSSLTCTYILPYIYIYKYPPTQMVGTLVATTSYFGTAWWLLSSVENICRTDLLPKGSPWTCPGDNVFYSASIIWGVVGPRRMFVDLGVYPQLYWFFLIGLFSPVIPWLLKLRFPNSKWPEYINMPLILSATSNMPPARTLNYTSWAVVGLFFNLYLYRKFKGWWARHNYILAAGLDAGLAFLGIIIFFALQAKEIYGPDWWGLRSDSVICPLATCPTAPGVETEGCPTYS</sequence>
<dbReference type="Proteomes" id="UP001346149">
    <property type="component" value="Unassembled WGS sequence"/>
</dbReference>
<evidence type="ECO:0000313" key="11">
    <source>
        <dbReference type="EMBL" id="KAK4794312.1"/>
    </source>
</evidence>
<organism evidence="11 12">
    <name type="scientific">Trapa natans</name>
    <name type="common">Water chestnut</name>
    <dbReference type="NCBI Taxonomy" id="22666"/>
    <lineage>
        <taxon>Eukaryota</taxon>
        <taxon>Viridiplantae</taxon>
        <taxon>Streptophyta</taxon>
        <taxon>Embryophyta</taxon>
        <taxon>Tracheophyta</taxon>
        <taxon>Spermatophyta</taxon>
        <taxon>Magnoliopsida</taxon>
        <taxon>eudicotyledons</taxon>
        <taxon>Gunneridae</taxon>
        <taxon>Pentapetalae</taxon>
        <taxon>rosids</taxon>
        <taxon>malvids</taxon>
        <taxon>Myrtales</taxon>
        <taxon>Lythraceae</taxon>
        <taxon>Trapa</taxon>
    </lineage>
</organism>
<evidence type="ECO:0000256" key="10">
    <source>
        <dbReference type="SAM" id="Phobius"/>
    </source>
</evidence>
<feature type="transmembrane region" description="Helical" evidence="10">
    <location>
        <begin position="48"/>
        <end position="68"/>
    </location>
</feature>
<evidence type="ECO:0000256" key="9">
    <source>
        <dbReference type="SAM" id="MobiDB-lite"/>
    </source>
</evidence>
<dbReference type="GO" id="GO:0016020">
    <property type="term" value="C:membrane"/>
    <property type="evidence" value="ECO:0007669"/>
    <property type="project" value="UniProtKB-SubCell"/>
</dbReference>
<keyword evidence="8 10" id="KW-0472">Membrane</keyword>
<feature type="transmembrane region" description="Helical" evidence="10">
    <location>
        <begin position="290"/>
        <end position="313"/>
    </location>
</feature>
<keyword evidence="6" id="KW-0653">Protein transport</keyword>
<reference evidence="11 12" key="1">
    <citation type="journal article" date="2023" name="Hortic Res">
        <title>Pangenome of water caltrop reveals structural variations and asymmetric subgenome divergence after allopolyploidization.</title>
        <authorList>
            <person name="Zhang X."/>
            <person name="Chen Y."/>
            <person name="Wang L."/>
            <person name="Yuan Y."/>
            <person name="Fang M."/>
            <person name="Shi L."/>
            <person name="Lu R."/>
            <person name="Comes H.P."/>
            <person name="Ma Y."/>
            <person name="Chen Y."/>
            <person name="Huang G."/>
            <person name="Zhou Y."/>
            <person name="Zheng Z."/>
            <person name="Qiu Y."/>
        </authorList>
    </citation>
    <scope>NUCLEOTIDE SEQUENCE [LARGE SCALE GENOMIC DNA]</scope>
    <source>
        <strain evidence="11">F231</strain>
    </source>
</reference>
<comment type="caution">
    <text evidence="11">The sequence shown here is derived from an EMBL/GenBank/DDBJ whole genome shotgun (WGS) entry which is preliminary data.</text>
</comment>
<comment type="subcellular location">
    <subcellularLocation>
        <location evidence="1">Membrane</location>
        <topology evidence="1">Multi-pass membrane protein</topology>
    </subcellularLocation>
</comment>
<dbReference type="NCBIfam" id="TIGR00728">
    <property type="entry name" value="OPT_sfam"/>
    <property type="match status" value="2"/>
</dbReference>
<evidence type="ECO:0000256" key="8">
    <source>
        <dbReference type="ARBA" id="ARBA00023136"/>
    </source>
</evidence>
<feature type="region of interest" description="Disordered" evidence="9">
    <location>
        <begin position="1"/>
        <end position="22"/>
    </location>
</feature>
<evidence type="ECO:0000313" key="12">
    <source>
        <dbReference type="Proteomes" id="UP001346149"/>
    </source>
</evidence>
<dbReference type="GO" id="GO:0035673">
    <property type="term" value="F:oligopeptide transmembrane transporter activity"/>
    <property type="evidence" value="ECO:0007669"/>
    <property type="project" value="InterPro"/>
</dbReference>
<dbReference type="EMBL" id="JAXQNO010000007">
    <property type="protein sequence ID" value="KAK4794312.1"/>
    <property type="molecule type" value="Genomic_DNA"/>
</dbReference>
<protein>
    <recommendedName>
        <fullName evidence="13">Oligopeptide transporter</fullName>
    </recommendedName>
</protein>
<evidence type="ECO:0000256" key="5">
    <source>
        <dbReference type="ARBA" id="ARBA00022856"/>
    </source>
</evidence>
<dbReference type="AlphaFoldDB" id="A0AAN7R938"/>
<dbReference type="InterPro" id="IPR004648">
    <property type="entry name" value="Oligpept_transpt"/>
</dbReference>
<evidence type="ECO:0000256" key="7">
    <source>
        <dbReference type="ARBA" id="ARBA00022989"/>
    </source>
</evidence>
<feature type="transmembrane region" description="Helical" evidence="10">
    <location>
        <begin position="716"/>
        <end position="737"/>
    </location>
</feature>
<keyword evidence="5" id="KW-0571">Peptide transport</keyword>
<feature type="transmembrane region" description="Helical" evidence="10">
    <location>
        <begin position="568"/>
        <end position="588"/>
    </location>
</feature>
<dbReference type="InterPro" id="IPR004813">
    <property type="entry name" value="OPT"/>
</dbReference>
<evidence type="ECO:0000256" key="4">
    <source>
        <dbReference type="ARBA" id="ARBA00022692"/>
    </source>
</evidence>
<feature type="transmembrane region" description="Helical" evidence="10">
    <location>
        <begin position="426"/>
        <end position="443"/>
    </location>
</feature>
<gene>
    <name evidence="11" type="ORF">SAY86_012306</name>
</gene>
<feature type="transmembrane region" description="Helical" evidence="10">
    <location>
        <begin position="156"/>
        <end position="174"/>
    </location>
</feature>
<evidence type="ECO:0000256" key="2">
    <source>
        <dbReference type="ARBA" id="ARBA00005484"/>
    </source>
</evidence>
<dbReference type="NCBIfam" id="TIGR00727">
    <property type="entry name" value="ISP4_OPT"/>
    <property type="match status" value="1"/>
</dbReference>
<evidence type="ECO:0008006" key="13">
    <source>
        <dbReference type="Google" id="ProtNLM"/>
    </source>
</evidence>
<dbReference type="GO" id="GO:0015031">
    <property type="term" value="P:protein transport"/>
    <property type="evidence" value="ECO:0007669"/>
    <property type="project" value="UniProtKB-KW"/>
</dbReference>
<evidence type="ECO:0000256" key="1">
    <source>
        <dbReference type="ARBA" id="ARBA00004141"/>
    </source>
</evidence>
<feature type="transmembrane region" description="Helical" evidence="10">
    <location>
        <begin position="639"/>
        <end position="656"/>
    </location>
</feature>
<dbReference type="PANTHER" id="PTHR22601">
    <property type="entry name" value="ISP4 LIKE PROTEIN"/>
    <property type="match status" value="1"/>
</dbReference>
<evidence type="ECO:0000256" key="6">
    <source>
        <dbReference type="ARBA" id="ARBA00022927"/>
    </source>
</evidence>
<proteinExistence type="inferred from homology"/>
<keyword evidence="4 10" id="KW-0812">Transmembrane</keyword>
<accession>A0AAN7R938</accession>